<evidence type="ECO:0000259" key="1">
    <source>
        <dbReference type="SMART" id="SM00460"/>
    </source>
</evidence>
<accession>G8QJ92</accession>
<keyword evidence="2" id="KW-0645">Protease</keyword>
<evidence type="ECO:0000313" key="3">
    <source>
        <dbReference type="Proteomes" id="UP000005633"/>
    </source>
</evidence>
<reference evidence="2 3" key="1">
    <citation type="journal article" date="2012" name="J. Bacteriol.">
        <title>Complete genome sequence of the anaerobic perchlorate-reducing bacterium Azospira suillum strain PS.</title>
        <authorList>
            <person name="Byrne-Bailey K.G."/>
            <person name="Coates J.D."/>
        </authorList>
    </citation>
    <scope>NUCLEOTIDE SEQUENCE [LARGE SCALE GENOMIC DNA]</scope>
    <source>
        <strain evidence="3">ATCC BAA-33 / DSM 13638 / PS</strain>
    </source>
</reference>
<dbReference type="eggNOG" id="COG1305">
    <property type="taxonomic scope" value="Bacteria"/>
</dbReference>
<name>G8QJ92_AZOOP</name>
<dbReference type="STRING" id="640081.Dsui_3229"/>
<keyword evidence="2" id="KW-0378">Hydrolase</keyword>
<protein>
    <submittedName>
        <fullName evidence="2">Transglutaminase-like enzyme, predicted cysteine protease</fullName>
    </submittedName>
</protein>
<feature type="domain" description="Transglutaminase-like" evidence="1">
    <location>
        <begin position="195"/>
        <end position="265"/>
    </location>
</feature>
<evidence type="ECO:0000313" key="2">
    <source>
        <dbReference type="EMBL" id="AEV27561.1"/>
    </source>
</evidence>
<gene>
    <name evidence="2" type="ordered locus">Dsui_3229</name>
</gene>
<dbReference type="Pfam" id="PF01841">
    <property type="entry name" value="Transglut_core"/>
    <property type="match status" value="1"/>
</dbReference>
<dbReference type="GO" id="GO:0008233">
    <property type="term" value="F:peptidase activity"/>
    <property type="evidence" value="ECO:0007669"/>
    <property type="project" value="UniProtKB-KW"/>
</dbReference>
<sequence>MPLHDPVPALEAPLAAAYRITHATEYRYGAPVALSQQLLHLTPRPLPWQTVREHRLEVEPLPSLRLERWDAFGNPVTQLAFDGPHDSLTVRAETEIEVLPRFAGELPPGQPWEGWRQALVYRGALPPPAELLEAVQFAFPSPFVSLGPAFAAYAAPSFTPGRGLLAAARDLMGRIHAEFEFDPQATSVATPVAEVLARKRGVCQDFAHLMLACLRSLGLPARYVSGYLLTEPPPGSPRLIGADASHAWVSLFCPGLGWVDLDPTNDLIPDSRHITLAWGRDFGDVSPMRGVILGGGAHELEVAVTVLPLAAPA</sequence>
<dbReference type="Proteomes" id="UP000005633">
    <property type="component" value="Chromosome"/>
</dbReference>
<dbReference type="SUPFAM" id="SSF54001">
    <property type="entry name" value="Cysteine proteinases"/>
    <property type="match status" value="1"/>
</dbReference>
<organism evidence="2 3">
    <name type="scientific">Azospira oryzae (strain ATCC BAA-33 / DSM 13638 / PS)</name>
    <name type="common">Dechlorosoma suillum</name>
    <dbReference type="NCBI Taxonomy" id="640081"/>
    <lineage>
        <taxon>Bacteria</taxon>
        <taxon>Pseudomonadati</taxon>
        <taxon>Pseudomonadota</taxon>
        <taxon>Betaproteobacteria</taxon>
        <taxon>Rhodocyclales</taxon>
        <taxon>Rhodocyclaceae</taxon>
        <taxon>Azospira</taxon>
    </lineage>
</organism>
<proteinExistence type="predicted"/>
<dbReference type="PANTHER" id="PTHR33490:SF7">
    <property type="entry name" value="BLR2979 PROTEIN"/>
    <property type="match status" value="1"/>
</dbReference>
<dbReference type="PANTHER" id="PTHR33490">
    <property type="entry name" value="BLR5614 PROTEIN-RELATED"/>
    <property type="match status" value="1"/>
</dbReference>
<dbReference type="Gene3D" id="3.10.620.30">
    <property type="match status" value="1"/>
</dbReference>
<dbReference type="Pfam" id="PF08379">
    <property type="entry name" value="Bact_transglu_N"/>
    <property type="match status" value="1"/>
</dbReference>
<dbReference type="InterPro" id="IPR002931">
    <property type="entry name" value="Transglutaminase-like"/>
</dbReference>
<dbReference type="GO" id="GO:0006508">
    <property type="term" value="P:proteolysis"/>
    <property type="evidence" value="ECO:0007669"/>
    <property type="project" value="UniProtKB-KW"/>
</dbReference>
<dbReference type="HOGENOM" id="CLU_008973_0_0_4"/>
<dbReference type="KEGG" id="dsu:Dsui_3229"/>
<dbReference type="InterPro" id="IPR038765">
    <property type="entry name" value="Papain-like_cys_pep_sf"/>
</dbReference>
<dbReference type="InterPro" id="IPR013589">
    <property type="entry name" value="Bac_transglu_N"/>
</dbReference>
<dbReference type="RefSeq" id="WP_014238241.1">
    <property type="nucleotide sequence ID" value="NC_016616.1"/>
</dbReference>
<dbReference type="OrthoDB" id="5438043at2"/>
<dbReference type="AlphaFoldDB" id="G8QJ92"/>
<dbReference type="EMBL" id="CP003153">
    <property type="protein sequence ID" value="AEV27561.1"/>
    <property type="molecule type" value="Genomic_DNA"/>
</dbReference>
<dbReference type="SMART" id="SM00460">
    <property type="entry name" value="TGc"/>
    <property type="match status" value="1"/>
</dbReference>